<evidence type="ECO:0000313" key="6">
    <source>
        <dbReference type="Proteomes" id="UP000093795"/>
    </source>
</evidence>
<organism evidence="5 6">
    <name type="scientific">Mycobacterium asiaticum</name>
    <dbReference type="NCBI Taxonomy" id="1790"/>
    <lineage>
        <taxon>Bacteria</taxon>
        <taxon>Bacillati</taxon>
        <taxon>Actinomycetota</taxon>
        <taxon>Actinomycetes</taxon>
        <taxon>Mycobacteriales</taxon>
        <taxon>Mycobacteriaceae</taxon>
        <taxon>Mycobacterium</taxon>
    </lineage>
</organism>
<dbReference type="NCBIfam" id="NF002017">
    <property type="entry name" value="PRK00823.1-2"/>
    <property type="match status" value="1"/>
</dbReference>
<dbReference type="AlphaFoldDB" id="A0A1A3CF48"/>
<dbReference type="PANTHER" id="PTHR12599:SF0">
    <property type="entry name" value="PTERIN-4-ALPHA-CARBINOLAMINE DEHYDRATASE"/>
    <property type="match status" value="1"/>
</dbReference>
<keyword evidence="3 4" id="KW-0456">Lyase</keyword>
<reference evidence="5 6" key="1">
    <citation type="submission" date="2016-06" db="EMBL/GenBank/DDBJ databases">
        <authorList>
            <person name="Kjaerup R.B."/>
            <person name="Dalgaard T.S."/>
            <person name="Juul-Madsen H.R."/>
        </authorList>
    </citation>
    <scope>NUCLEOTIDE SEQUENCE [LARGE SCALE GENOMIC DNA]</scope>
    <source>
        <strain evidence="5 6">1081914.2</strain>
    </source>
</reference>
<dbReference type="Gene3D" id="3.30.1360.20">
    <property type="entry name" value="Transcriptional coactivator/pterin dehydratase"/>
    <property type="match status" value="1"/>
</dbReference>
<dbReference type="InterPro" id="IPR036428">
    <property type="entry name" value="PCD_sf"/>
</dbReference>
<dbReference type="GO" id="GO:0008124">
    <property type="term" value="F:4-alpha-hydroxytetrahydrobiopterin dehydratase activity"/>
    <property type="evidence" value="ECO:0007669"/>
    <property type="project" value="UniProtKB-UniRule"/>
</dbReference>
<comment type="caution">
    <text evidence="5">The sequence shown here is derived from an EMBL/GenBank/DDBJ whole genome shotgun (WGS) entry which is preliminary data.</text>
</comment>
<dbReference type="EC" id="4.2.1.96" evidence="4"/>
<comment type="catalytic activity">
    <reaction evidence="1 4">
        <text>(4aS,6R)-4a-hydroxy-L-erythro-5,6,7,8-tetrahydrobiopterin = (6R)-L-erythro-6,7-dihydrobiopterin + H2O</text>
        <dbReference type="Rhea" id="RHEA:11920"/>
        <dbReference type="ChEBI" id="CHEBI:15377"/>
        <dbReference type="ChEBI" id="CHEBI:15642"/>
        <dbReference type="ChEBI" id="CHEBI:43120"/>
        <dbReference type="EC" id="4.2.1.96"/>
    </reaction>
</comment>
<accession>A0A1A3CF48</accession>
<dbReference type="Pfam" id="PF01329">
    <property type="entry name" value="Pterin_4a"/>
    <property type="match status" value="1"/>
</dbReference>
<name>A0A1A3CF48_MYCAS</name>
<dbReference type="PANTHER" id="PTHR12599">
    <property type="entry name" value="PTERIN-4-ALPHA-CARBINOLAMINE DEHYDRATASE"/>
    <property type="match status" value="1"/>
</dbReference>
<dbReference type="EMBL" id="LZKQ01000118">
    <property type="protein sequence ID" value="OBI85298.1"/>
    <property type="molecule type" value="Genomic_DNA"/>
</dbReference>
<evidence type="ECO:0000256" key="1">
    <source>
        <dbReference type="ARBA" id="ARBA00001554"/>
    </source>
</evidence>
<protein>
    <recommendedName>
        <fullName evidence="4">Putative pterin-4-alpha-carbinolamine dehydratase</fullName>
        <shortName evidence="4">PHS</shortName>
        <ecNumber evidence="4">4.2.1.96</ecNumber>
    </recommendedName>
    <alternativeName>
        <fullName evidence="4">4-alpha-hydroxy-tetrahydropterin dehydratase</fullName>
    </alternativeName>
    <alternativeName>
        <fullName evidence="4">Pterin carbinolamine dehydratase</fullName>
        <shortName evidence="4">PCD</shortName>
    </alternativeName>
</protein>
<evidence type="ECO:0000256" key="2">
    <source>
        <dbReference type="ARBA" id="ARBA00006472"/>
    </source>
</evidence>
<dbReference type="InterPro" id="IPR001533">
    <property type="entry name" value="Pterin_deHydtase"/>
</dbReference>
<dbReference type="GO" id="GO:0006729">
    <property type="term" value="P:tetrahydrobiopterin biosynthetic process"/>
    <property type="evidence" value="ECO:0007669"/>
    <property type="project" value="InterPro"/>
</dbReference>
<dbReference type="eggNOG" id="COG2154">
    <property type="taxonomic scope" value="Bacteria"/>
</dbReference>
<dbReference type="STRING" id="1790.A5645_03260"/>
<dbReference type="SUPFAM" id="SSF55248">
    <property type="entry name" value="PCD-like"/>
    <property type="match status" value="1"/>
</dbReference>
<dbReference type="CDD" id="cd00488">
    <property type="entry name" value="PCD_DCoH"/>
    <property type="match status" value="1"/>
</dbReference>
<evidence type="ECO:0000256" key="4">
    <source>
        <dbReference type="HAMAP-Rule" id="MF_00434"/>
    </source>
</evidence>
<dbReference type="Proteomes" id="UP000093795">
    <property type="component" value="Unassembled WGS sequence"/>
</dbReference>
<comment type="similarity">
    <text evidence="2 4">Belongs to the pterin-4-alpha-carbinolamine dehydratase family.</text>
</comment>
<dbReference type="HAMAP" id="MF_00434">
    <property type="entry name" value="Pterin_4_alpha"/>
    <property type="match status" value="1"/>
</dbReference>
<proteinExistence type="inferred from homology"/>
<evidence type="ECO:0000313" key="5">
    <source>
        <dbReference type="EMBL" id="OBI85298.1"/>
    </source>
</evidence>
<dbReference type="OrthoDB" id="15077at2"/>
<gene>
    <name evidence="5" type="ORF">A9X01_18150</name>
</gene>
<evidence type="ECO:0000256" key="3">
    <source>
        <dbReference type="ARBA" id="ARBA00023239"/>
    </source>
</evidence>
<dbReference type="RefSeq" id="WP_065120686.1">
    <property type="nucleotide sequence ID" value="NZ_LZKQ01000118.1"/>
</dbReference>
<sequence>MAVLTDEQVDAALPELDGWERVDGALRRSVKFPEFLAGIDAVRRVGENAEAKDHHPDIDIRWRTVTFVLVTHSENGITQKDIDMARDINGIIGS</sequence>